<dbReference type="RefSeq" id="WP_379953612.1">
    <property type="nucleotide sequence ID" value="NZ_JAUYVI010000001.1"/>
</dbReference>
<proteinExistence type="predicted"/>
<sequence length="137" mass="14538">MFGLSGLRLYVGLGLMSAIVVLAAACAVLWSRLDAKQAAIVSLTQQRALAAADAARWQAATAERQAIIDRQALALRRLESDGQAARAIAEANSAQAAQRIATLESTLAQWKEAAHAKPEDVRALGPIVRDALSSLRH</sequence>
<keyword evidence="1" id="KW-0472">Membrane</keyword>
<organism evidence="2 3">
    <name type="scientific">Dongia sedimenti</name>
    <dbReference type="NCBI Taxonomy" id="3064282"/>
    <lineage>
        <taxon>Bacteria</taxon>
        <taxon>Pseudomonadati</taxon>
        <taxon>Pseudomonadota</taxon>
        <taxon>Alphaproteobacteria</taxon>
        <taxon>Rhodospirillales</taxon>
        <taxon>Dongiaceae</taxon>
        <taxon>Dongia</taxon>
    </lineage>
</organism>
<accession>A0ABU0YEU8</accession>
<name>A0ABU0YEU8_9PROT</name>
<protein>
    <submittedName>
        <fullName evidence="2">Uncharacterized protein</fullName>
    </submittedName>
</protein>
<dbReference type="Proteomes" id="UP001230156">
    <property type="component" value="Unassembled WGS sequence"/>
</dbReference>
<evidence type="ECO:0000313" key="2">
    <source>
        <dbReference type="EMBL" id="MDQ7246234.1"/>
    </source>
</evidence>
<comment type="caution">
    <text evidence="2">The sequence shown here is derived from an EMBL/GenBank/DDBJ whole genome shotgun (WGS) entry which is preliminary data.</text>
</comment>
<gene>
    <name evidence="2" type="ORF">Q8A70_01090</name>
</gene>
<dbReference type="EMBL" id="JAUYVI010000001">
    <property type="protein sequence ID" value="MDQ7246234.1"/>
    <property type="molecule type" value="Genomic_DNA"/>
</dbReference>
<feature type="transmembrane region" description="Helical" evidence="1">
    <location>
        <begin position="6"/>
        <end position="30"/>
    </location>
</feature>
<evidence type="ECO:0000313" key="3">
    <source>
        <dbReference type="Proteomes" id="UP001230156"/>
    </source>
</evidence>
<keyword evidence="1" id="KW-0812">Transmembrane</keyword>
<evidence type="ECO:0000256" key="1">
    <source>
        <dbReference type="SAM" id="Phobius"/>
    </source>
</evidence>
<keyword evidence="3" id="KW-1185">Reference proteome</keyword>
<keyword evidence="1" id="KW-1133">Transmembrane helix</keyword>
<reference evidence="3" key="1">
    <citation type="submission" date="2023-08" db="EMBL/GenBank/DDBJ databases">
        <title>Rhodospirillaceae gen. nov., a novel taxon isolated from the Yangtze River Yuezi River estuary sludge.</title>
        <authorList>
            <person name="Ruan L."/>
        </authorList>
    </citation>
    <scope>NUCLEOTIDE SEQUENCE [LARGE SCALE GENOMIC DNA]</scope>
    <source>
        <strain evidence="3">R-7</strain>
    </source>
</reference>